<dbReference type="InterPro" id="IPR046863">
    <property type="entry name" value="MbnP-like_dom"/>
</dbReference>
<feature type="domain" description="Copper-binding protein MbnP-like" evidence="1">
    <location>
        <begin position="35"/>
        <end position="248"/>
    </location>
</feature>
<organism evidence="2 3">
    <name type="scientific">Hufsiella arboris</name>
    <dbReference type="NCBI Taxonomy" id="2695275"/>
    <lineage>
        <taxon>Bacteria</taxon>
        <taxon>Pseudomonadati</taxon>
        <taxon>Bacteroidota</taxon>
        <taxon>Sphingobacteriia</taxon>
        <taxon>Sphingobacteriales</taxon>
        <taxon>Sphingobacteriaceae</taxon>
        <taxon>Hufsiella</taxon>
    </lineage>
</organism>
<evidence type="ECO:0000259" key="1">
    <source>
        <dbReference type="Pfam" id="PF20243"/>
    </source>
</evidence>
<sequence>MKLSLQHIAIGCALIFSLQSCSKKDDNKPQTSKKATLSVEFDNIAGDRNLQLGTGTYTNSSGEQLTIQTLKYFISNIKVTNAEGVEYVVPQDSSYFLVDESKPETQECKVQVPEADYKSLTFTIGVDSLRNTMDISKRTGVLDPSGSMDDGMYWGWNSGYIFFKMEGTSPQAPVDPTGANKFRYHIGGFGGYSAPTINNIKTVTLDLSKAGVARVRAGRESNIHLMVDALKMFSGPSTISIAANPQVMFSAFSVNVANNFAGMFRHDHTEN</sequence>
<dbReference type="EMBL" id="WVHT01000001">
    <property type="protein sequence ID" value="MXV49760.1"/>
    <property type="molecule type" value="Genomic_DNA"/>
</dbReference>
<dbReference type="Proteomes" id="UP000466586">
    <property type="component" value="Unassembled WGS sequence"/>
</dbReference>
<protein>
    <recommendedName>
        <fullName evidence="1">Copper-binding protein MbnP-like domain-containing protein</fullName>
    </recommendedName>
</protein>
<dbReference type="PROSITE" id="PS51257">
    <property type="entry name" value="PROKAR_LIPOPROTEIN"/>
    <property type="match status" value="1"/>
</dbReference>
<name>A0A7K1Y5Q3_9SPHI</name>
<evidence type="ECO:0000313" key="2">
    <source>
        <dbReference type="EMBL" id="MXV49760.1"/>
    </source>
</evidence>
<dbReference type="Pfam" id="PF20243">
    <property type="entry name" value="MbnP"/>
    <property type="match status" value="1"/>
</dbReference>
<gene>
    <name evidence="2" type="ORF">GS399_02165</name>
</gene>
<keyword evidence="3" id="KW-1185">Reference proteome</keyword>
<accession>A0A7K1Y5Q3</accession>
<dbReference type="RefSeq" id="WP_160842928.1">
    <property type="nucleotide sequence ID" value="NZ_WVHT01000001.1"/>
</dbReference>
<reference evidence="2 3" key="1">
    <citation type="submission" date="2019-11" db="EMBL/GenBank/DDBJ databases">
        <title>Pedobacter sp. HMF7647 Genome sequencing and assembly.</title>
        <authorList>
            <person name="Kang H."/>
            <person name="Kim H."/>
            <person name="Joh K."/>
        </authorList>
    </citation>
    <scope>NUCLEOTIDE SEQUENCE [LARGE SCALE GENOMIC DNA]</scope>
    <source>
        <strain evidence="2 3">HMF7647</strain>
    </source>
</reference>
<comment type="caution">
    <text evidence="2">The sequence shown here is derived from an EMBL/GenBank/DDBJ whole genome shotgun (WGS) entry which is preliminary data.</text>
</comment>
<evidence type="ECO:0000313" key="3">
    <source>
        <dbReference type="Proteomes" id="UP000466586"/>
    </source>
</evidence>
<proteinExistence type="predicted"/>
<dbReference type="AlphaFoldDB" id="A0A7K1Y5Q3"/>